<name>A0A1W2BCW8_9BURK</name>
<evidence type="ECO:0000313" key="6">
    <source>
        <dbReference type="Proteomes" id="UP000192708"/>
    </source>
</evidence>
<dbReference type="PIRSF" id="PIRSF006241">
    <property type="entry name" value="HyI"/>
    <property type="match status" value="1"/>
</dbReference>
<sequence>MLQFAANLSMMYTEYDFMDRFSAAAQDGFPAVEILFPHEYSPAVLASQLKANQLKLVLFNAKAGDFANGERGMACIPGREQEFQDSIYLALDYAAKLDCPQIHVLAGIKPIGVESEVLLETYCKNLAWATEQAKSTETLILIEPINTRDMPNYFLNYQAQAHEIVKSIGADNLRVQLDLYHCQIMEGDLAMKLKEYLPTGLVSHVQIAGVPERFEPNIGEINYPYLFSVIESLGYTGYIGCEYRPQIKNTTNGTSTGLDWLRNLKTK</sequence>
<dbReference type="NCBIfam" id="NF043033">
    <property type="entry name" value="OxoTetrIsom"/>
    <property type="match status" value="1"/>
</dbReference>
<dbReference type="FunFam" id="3.20.20.150:FF:000007">
    <property type="entry name" value="Hydroxypyruvate isomerase"/>
    <property type="match status" value="1"/>
</dbReference>
<reference evidence="5 6" key="1">
    <citation type="submission" date="2017-04" db="EMBL/GenBank/DDBJ databases">
        <authorList>
            <person name="Afonso C.L."/>
            <person name="Miller P.J."/>
            <person name="Scott M.A."/>
            <person name="Spackman E."/>
            <person name="Goraichik I."/>
            <person name="Dimitrov K.M."/>
            <person name="Suarez D.L."/>
            <person name="Swayne D.E."/>
        </authorList>
    </citation>
    <scope>NUCLEOTIDE SEQUENCE [LARGE SCALE GENOMIC DNA]</scope>
    <source>
        <strain evidence="5 6">VK13</strain>
    </source>
</reference>
<dbReference type="OrthoDB" id="9786584at2"/>
<accession>A0A1W2BCW8</accession>
<feature type="active site" description="Proton donor/acceptor" evidence="3">
    <location>
        <position position="242"/>
    </location>
</feature>
<feature type="active site" description="Proton donor/acceptor" evidence="3">
    <location>
        <position position="143"/>
    </location>
</feature>
<protein>
    <submittedName>
        <fullName evidence="5">Hydroxypyruvate isomerase</fullName>
    </submittedName>
</protein>
<dbReference type="EMBL" id="FWXJ01000012">
    <property type="protein sequence ID" value="SMC70661.1"/>
    <property type="molecule type" value="Genomic_DNA"/>
</dbReference>
<dbReference type="AlphaFoldDB" id="A0A1W2BCW8"/>
<dbReference type="STRING" id="1938817.SAMN06296008_11258"/>
<keyword evidence="6" id="KW-1185">Reference proteome</keyword>
<keyword evidence="1 2" id="KW-0413">Isomerase</keyword>
<evidence type="ECO:0000256" key="3">
    <source>
        <dbReference type="PIRSR" id="PIRSR006241-50"/>
    </source>
</evidence>
<dbReference type="InterPro" id="IPR036237">
    <property type="entry name" value="Xyl_isomerase-like_sf"/>
</dbReference>
<dbReference type="InterPro" id="IPR026040">
    <property type="entry name" value="HyI-like"/>
</dbReference>
<evidence type="ECO:0000256" key="2">
    <source>
        <dbReference type="PIRNR" id="PIRNR006241"/>
    </source>
</evidence>
<dbReference type="PANTHER" id="PTHR43489:SF13">
    <property type="entry name" value="HYDROXYPYRUVATE ISOMERASE"/>
    <property type="match status" value="1"/>
</dbReference>
<dbReference type="InterPro" id="IPR053398">
    <property type="entry name" value="HPT_OtnI_isomerases"/>
</dbReference>
<organism evidence="5 6">
    <name type="scientific">Polynucleobacter kasalickyi</name>
    <dbReference type="NCBI Taxonomy" id="1938817"/>
    <lineage>
        <taxon>Bacteria</taxon>
        <taxon>Pseudomonadati</taxon>
        <taxon>Pseudomonadota</taxon>
        <taxon>Betaproteobacteria</taxon>
        <taxon>Burkholderiales</taxon>
        <taxon>Burkholderiaceae</taxon>
        <taxon>Polynucleobacter</taxon>
    </lineage>
</organism>
<dbReference type="Pfam" id="PF01261">
    <property type="entry name" value="AP_endonuc_2"/>
    <property type="match status" value="1"/>
</dbReference>
<dbReference type="Gene3D" id="3.20.20.150">
    <property type="entry name" value="Divalent-metal-dependent TIM barrel enzymes"/>
    <property type="match status" value="1"/>
</dbReference>
<dbReference type="InterPro" id="IPR050417">
    <property type="entry name" value="Sugar_Epim/Isomerase"/>
</dbReference>
<dbReference type="GO" id="GO:0046487">
    <property type="term" value="P:glyoxylate metabolic process"/>
    <property type="evidence" value="ECO:0007669"/>
    <property type="project" value="TreeGrafter"/>
</dbReference>
<dbReference type="SUPFAM" id="SSF51658">
    <property type="entry name" value="Xylose isomerase-like"/>
    <property type="match status" value="1"/>
</dbReference>
<feature type="domain" description="Xylose isomerase-like TIM barrel" evidence="4">
    <location>
        <begin position="21"/>
        <end position="263"/>
    </location>
</feature>
<evidence type="ECO:0000256" key="1">
    <source>
        <dbReference type="ARBA" id="ARBA00023235"/>
    </source>
</evidence>
<evidence type="ECO:0000313" key="5">
    <source>
        <dbReference type="EMBL" id="SMC70661.1"/>
    </source>
</evidence>
<gene>
    <name evidence="5" type="ORF">SAMN06296008_11258</name>
</gene>
<evidence type="ECO:0000259" key="4">
    <source>
        <dbReference type="Pfam" id="PF01261"/>
    </source>
</evidence>
<dbReference type="InterPro" id="IPR013022">
    <property type="entry name" value="Xyl_isomerase-like_TIM-brl"/>
</dbReference>
<keyword evidence="5" id="KW-0670">Pyruvate</keyword>
<dbReference type="GO" id="GO:0008903">
    <property type="term" value="F:hydroxypyruvate isomerase activity"/>
    <property type="evidence" value="ECO:0007669"/>
    <property type="project" value="TreeGrafter"/>
</dbReference>
<comment type="similarity">
    <text evidence="2">Belongs to the hyi family.</text>
</comment>
<dbReference type="PANTHER" id="PTHR43489">
    <property type="entry name" value="ISOMERASE"/>
    <property type="match status" value="1"/>
</dbReference>
<dbReference type="Proteomes" id="UP000192708">
    <property type="component" value="Unassembled WGS sequence"/>
</dbReference>
<proteinExistence type="inferred from homology"/>
<dbReference type="RefSeq" id="WP_084284830.1">
    <property type="nucleotide sequence ID" value="NZ_FWXJ01000012.1"/>
</dbReference>